<dbReference type="InterPro" id="IPR013783">
    <property type="entry name" value="Ig-like_fold"/>
</dbReference>
<dbReference type="GO" id="GO:0000155">
    <property type="term" value="F:phosphorelay sensor kinase activity"/>
    <property type="evidence" value="ECO:0007669"/>
    <property type="project" value="InterPro"/>
</dbReference>
<dbReference type="SUPFAM" id="SSF46689">
    <property type="entry name" value="Homeodomain-like"/>
    <property type="match status" value="1"/>
</dbReference>
<feature type="domain" description="Response regulatory" evidence="10">
    <location>
        <begin position="1096"/>
        <end position="1211"/>
    </location>
</feature>
<dbReference type="Pfam" id="PF00512">
    <property type="entry name" value="HisKA"/>
    <property type="match status" value="1"/>
</dbReference>
<dbReference type="SUPFAM" id="SSF55874">
    <property type="entry name" value="ATPase domain of HSP90 chaperone/DNA topoisomerase II/histidine kinase"/>
    <property type="match status" value="1"/>
</dbReference>
<dbReference type="InterPro" id="IPR009057">
    <property type="entry name" value="Homeodomain-like_sf"/>
</dbReference>
<dbReference type="GO" id="GO:0003700">
    <property type="term" value="F:DNA-binding transcription factor activity"/>
    <property type="evidence" value="ECO:0007669"/>
    <property type="project" value="InterPro"/>
</dbReference>
<dbReference type="InterPro" id="IPR036890">
    <property type="entry name" value="HATPase_C_sf"/>
</dbReference>
<dbReference type="FunFam" id="2.60.40.10:FF:000791">
    <property type="entry name" value="Two-component system sensor histidine kinase/response regulator"/>
    <property type="match status" value="1"/>
</dbReference>
<dbReference type="PROSITE" id="PS50109">
    <property type="entry name" value="HIS_KIN"/>
    <property type="match status" value="1"/>
</dbReference>
<accession>A0A2D0NBD2</accession>
<dbReference type="InterPro" id="IPR018060">
    <property type="entry name" value="HTH_AraC"/>
</dbReference>
<dbReference type="Gene3D" id="1.10.287.130">
    <property type="match status" value="1"/>
</dbReference>
<dbReference type="InterPro" id="IPR015943">
    <property type="entry name" value="WD40/YVTN_repeat-like_dom_sf"/>
</dbReference>
<dbReference type="PROSITE" id="PS50110">
    <property type="entry name" value="RESPONSE_REGULATORY"/>
    <property type="match status" value="1"/>
</dbReference>
<proteinExistence type="predicted"/>
<dbReference type="PANTHER" id="PTHR43547">
    <property type="entry name" value="TWO-COMPONENT HISTIDINE KINASE"/>
    <property type="match status" value="1"/>
</dbReference>
<evidence type="ECO:0000256" key="3">
    <source>
        <dbReference type="ARBA" id="ARBA00022553"/>
    </source>
</evidence>
<evidence type="ECO:0000256" key="6">
    <source>
        <dbReference type="ARBA" id="ARBA00023163"/>
    </source>
</evidence>
<dbReference type="InterPro" id="IPR003594">
    <property type="entry name" value="HATPase_dom"/>
</dbReference>
<gene>
    <name evidence="11" type="ORF">CRP01_14515</name>
</gene>
<dbReference type="InterPro" id="IPR005467">
    <property type="entry name" value="His_kinase_dom"/>
</dbReference>
<dbReference type="InterPro" id="IPR011123">
    <property type="entry name" value="Y_Y_Y"/>
</dbReference>
<dbReference type="InterPro" id="IPR001789">
    <property type="entry name" value="Sig_transdc_resp-reg_receiver"/>
</dbReference>
<dbReference type="SMART" id="SM00342">
    <property type="entry name" value="HTH_ARAC"/>
    <property type="match status" value="1"/>
</dbReference>
<dbReference type="SMART" id="SM00388">
    <property type="entry name" value="HisKA"/>
    <property type="match status" value="1"/>
</dbReference>
<keyword evidence="5" id="KW-0238">DNA-binding</keyword>
<dbReference type="InterPro" id="IPR011110">
    <property type="entry name" value="Reg_prop"/>
</dbReference>
<dbReference type="Pfam" id="PF07494">
    <property type="entry name" value="Reg_prop"/>
    <property type="match status" value="6"/>
</dbReference>
<dbReference type="Pfam" id="PF00072">
    <property type="entry name" value="Response_reg"/>
    <property type="match status" value="1"/>
</dbReference>
<evidence type="ECO:0000313" key="12">
    <source>
        <dbReference type="Proteomes" id="UP000223913"/>
    </source>
</evidence>
<dbReference type="Gene3D" id="2.60.40.10">
    <property type="entry name" value="Immunoglobulins"/>
    <property type="match status" value="1"/>
</dbReference>
<dbReference type="InterPro" id="IPR003661">
    <property type="entry name" value="HisK_dim/P_dom"/>
</dbReference>
<dbReference type="PRINTS" id="PR00344">
    <property type="entry name" value="BCTRLSENSOR"/>
</dbReference>
<feature type="domain" description="HTH araC/xylS-type" evidence="8">
    <location>
        <begin position="1243"/>
        <end position="1341"/>
    </location>
</feature>
<dbReference type="InterPro" id="IPR036097">
    <property type="entry name" value="HisK_dim/P_sf"/>
</dbReference>
<name>A0A2D0NBD2_FLAN2</name>
<dbReference type="EMBL" id="PDUD01000020">
    <property type="protein sequence ID" value="PHN05688.1"/>
    <property type="molecule type" value="Genomic_DNA"/>
</dbReference>
<dbReference type="Proteomes" id="UP000223913">
    <property type="component" value="Unassembled WGS sequence"/>
</dbReference>
<keyword evidence="4" id="KW-0805">Transcription regulation</keyword>
<dbReference type="PROSITE" id="PS00041">
    <property type="entry name" value="HTH_ARAC_FAMILY_1"/>
    <property type="match status" value="1"/>
</dbReference>
<evidence type="ECO:0000256" key="5">
    <source>
        <dbReference type="ARBA" id="ARBA00023125"/>
    </source>
</evidence>
<dbReference type="GO" id="GO:0043565">
    <property type="term" value="F:sequence-specific DNA binding"/>
    <property type="evidence" value="ECO:0007669"/>
    <property type="project" value="InterPro"/>
</dbReference>
<dbReference type="PANTHER" id="PTHR43547:SF2">
    <property type="entry name" value="HYBRID SIGNAL TRANSDUCTION HISTIDINE KINASE C"/>
    <property type="match status" value="1"/>
</dbReference>
<keyword evidence="3 7" id="KW-0597">Phosphoprotein</keyword>
<evidence type="ECO:0000259" key="10">
    <source>
        <dbReference type="PROSITE" id="PS50110"/>
    </source>
</evidence>
<dbReference type="Pfam" id="PF07495">
    <property type="entry name" value="Y_Y_Y"/>
    <property type="match status" value="1"/>
</dbReference>
<evidence type="ECO:0000256" key="4">
    <source>
        <dbReference type="ARBA" id="ARBA00023015"/>
    </source>
</evidence>
<dbReference type="SMART" id="SM00387">
    <property type="entry name" value="HATPase_c"/>
    <property type="match status" value="1"/>
</dbReference>
<protein>
    <recommendedName>
        <fullName evidence="2">histidine kinase</fullName>
        <ecNumber evidence="2">2.7.13.3</ecNumber>
    </recommendedName>
</protein>
<dbReference type="SUPFAM" id="SSF101898">
    <property type="entry name" value="NHL repeat"/>
    <property type="match status" value="1"/>
</dbReference>
<organism evidence="11 12">
    <name type="scientific">Flavilitoribacter nigricans (strain ATCC 23147 / DSM 23189 / NBRC 102662 / NCIMB 1420 / SS-2)</name>
    <name type="common">Lewinella nigricans</name>
    <dbReference type="NCBI Taxonomy" id="1122177"/>
    <lineage>
        <taxon>Bacteria</taxon>
        <taxon>Pseudomonadati</taxon>
        <taxon>Bacteroidota</taxon>
        <taxon>Saprospiria</taxon>
        <taxon>Saprospirales</taxon>
        <taxon>Lewinellaceae</taxon>
        <taxon>Flavilitoribacter</taxon>
    </lineage>
</organism>
<dbReference type="OrthoDB" id="1522078at2"/>
<dbReference type="PROSITE" id="PS01124">
    <property type="entry name" value="HTH_ARAC_FAMILY_2"/>
    <property type="match status" value="1"/>
</dbReference>
<keyword evidence="12" id="KW-1185">Reference proteome</keyword>
<comment type="caution">
    <text evidence="11">The sequence shown here is derived from an EMBL/GenBank/DDBJ whole genome shotgun (WGS) entry which is preliminary data.</text>
</comment>
<dbReference type="Gene3D" id="2.130.10.10">
    <property type="entry name" value="YVTN repeat-like/Quinoprotein amine dehydrogenase"/>
    <property type="match status" value="2"/>
</dbReference>
<feature type="domain" description="Histidine kinase" evidence="9">
    <location>
        <begin position="830"/>
        <end position="1051"/>
    </location>
</feature>
<dbReference type="InterPro" id="IPR018062">
    <property type="entry name" value="HTH_AraC-typ_CS"/>
</dbReference>
<keyword evidence="6" id="KW-0804">Transcription</keyword>
<dbReference type="Gene3D" id="3.30.565.10">
    <property type="entry name" value="Histidine kinase-like ATPase, C-terminal domain"/>
    <property type="match status" value="1"/>
</dbReference>
<dbReference type="Gene3D" id="3.40.50.2300">
    <property type="match status" value="1"/>
</dbReference>
<evidence type="ECO:0000256" key="2">
    <source>
        <dbReference type="ARBA" id="ARBA00012438"/>
    </source>
</evidence>
<dbReference type="SUPFAM" id="SSF52172">
    <property type="entry name" value="CheY-like"/>
    <property type="match status" value="1"/>
</dbReference>
<dbReference type="InterPro" id="IPR011006">
    <property type="entry name" value="CheY-like_superfamily"/>
</dbReference>
<sequence>MRLLLSTTFLVFFNFWTFAQQLSFHKLSTQQGLSHSTVYAITQDDRGFMWIGTREGLNRYDSYELKTYYADGERSNLASNQINALLATDEQLLVGTSNGLSLYLPAKDQFVRIGRDSLNESINQIYRGQDSTIFVCTNKGLYRLNDDLQPERLMGPVSANSICNYKSNVFWLALNREVMLINHLGEVIKSYRPQQPPELQTQVDRLNTMHRIIQDREGDIWLITDKGLFRYDPPADEFQHVPIHRGENGIEANVIRTIDTDQDQRLWLGTELGLFIYDKKSGEVQHYNQSFTDANTLSDKSIYALYLSRENIAWIGTYFGGLNYTKPESNGFYKLMPARAGQSISGKAISQITETTDGRLWIGTEDGGISIYDKDEQTFEYLRTDGDPALSCNNVHAIHDDQLGNIWIGTFLGGLNRYDSRNGRITVYKKDPADPHSLSNDYVYSIRKDSRNVLWVGTQRGLNIYNYERDHFELFRPEELGGVFVYDILEDRQGDLWFCTRWTGIYRYQPAEDRLHHYVRRDSTTHGLSSNQIVSAFEDRHGDLWFGSLNGGLIHWNRQQQQFSSVTQANGLPNDNVYGILEDERGKLWLPSNKGLTRYDPDSGRITNFTTAQGLSENQFNFKSFYTDTEGWFYFGTVNGLNFFHPDSSDFRVPPPELYFTGFKLFNKDVPISEKGPLQSHIDQTEKLTLRHRDNVLTLEFVALNYFSEGKNEYAYYLEGFEDNWNEVGNKRTATYTNLSPGDYVFHLRATGQSGALAGPERRIQLSVLPPFWQSNWALLLYSVLIIGLIVGYTRFVRFLHRQKLAVQVERVEKEKIREINQHKLNFFTFISHEFKTPLTLIIASIEKFFQSSNDQRNHPDELLSIKRNANRLHHLIQQLMEFRKIETRHASLDLRKGDVVLFLRDTFQAFSPLFKHRGIRYEFTSSHAEYYAFFDPDKLEMILSNLVSNSAEHTPENGHISLAVNIQRPDDKNTGWILQLLISDSGSGILEEDTSMVFAPFFKAGKEEQQGSGIGLALVRSLVEFLDGRLQLESQVGNGTAVTVELPLRHKPLTETEAVSATVNGNKDFGLHSALYPEPVLQEIADTPLSSRDQTLLIVEDNRELLKFLHKHFVQQYKVQLARNGEEALKKIRRTIPDLILSDARMPVMDGIELCEQVKANPQTSHIPFLLLTAKTSDQHRMEGLRMGANAYLTKPFNLKELDLLVYNTLHSGQKLQQRFSNLERIEPEALPPNNQDREFLHQVTKLVGSHFADPGFTISGLAQMLGISRSLLHLKMKKIMNVSASEYIKRVRMEKAQDLLQEGLPISEVAYKVGYNDPNYFSKVFKKQFRILPSAYVEQIAGE</sequence>
<dbReference type="Pfam" id="PF12833">
    <property type="entry name" value="HTH_18"/>
    <property type="match status" value="1"/>
</dbReference>
<feature type="modified residue" description="4-aspartylphosphate" evidence="7">
    <location>
        <position position="1144"/>
    </location>
</feature>
<evidence type="ECO:0000256" key="1">
    <source>
        <dbReference type="ARBA" id="ARBA00000085"/>
    </source>
</evidence>
<dbReference type="Pfam" id="PF02518">
    <property type="entry name" value="HATPase_c"/>
    <property type="match status" value="1"/>
</dbReference>
<dbReference type="SUPFAM" id="SSF47384">
    <property type="entry name" value="Homodimeric domain of signal transducing histidine kinase"/>
    <property type="match status" value="1"/>
</dbReference>
<dbReference type="SMART" id="SM00448">
    <property type="entry name" value="REC"/>
    <property type="match status" value="1"/>
</dbReference>
<reference evidence="11 12" key="1">
    <citation type="submission" date="2017-10" db="EMBL/GenBank/DDBJ databases">
        <title>The draft genome sequence of Lewinella nigricans NBRC 102662.</title>
        <authorList>
            <person name="Wang K."/>
        </authorList>
    </citation>
    <scope>NUCLEOTIDE SEQUENCE [LARGE SCALE GENOMIC DNA]</scope>
    <source>
        <strain evidence="11 12">NBRC 102662</strain>
    </source>
</reference>
<evidence type="ECO:0000313" key="11">
    <source>
        <dbReference type="EMBL" id="PHN05688.1"/>
    </source>
</evidence>
<evidence type="ECO:0000259" key="8">
    <source>
        <dbReference type="PROSITE" id="PS01124"/>
    </source>
</evidence>
<evidence type="ECO:0000256" key="7">
    <source>
        <dbReference type="PROSITE-ProRule" id="PRU00169"/>
    </source>
</evidence>
<dbReference type="RefSeq" id="WP_099150779.1">
    <property type="nucleotide sequence ID" value="NZ_PDUD01000020.1"/>
</dbReference>
<evidence type="ECO:0000259" key="9">
    <source>
        <dbReference type="PROSITE" id="PS50109"/>
    </source>
</evidence>
<dbReference type="Gene3D" id="1.10.10.60">
    <property type="entry name" value="Homeodomain-like"/>
    <property type="match status" value="2"/>
</dbReference>
<dbReference type="InterPro" id="IPR004358">
    <property type="entry name" value="Sig_transdc_His_kin-like_C"/>
</dbReference>
<comment type="catalytic activity">
    <reaction evidence="1">
        <text>ATP + protein L-histidine = ADP + protein N-phospho-L-histidine.</text>
        <dbReference type="EC" id="2.7.13.3"/>
    </reaction>
</comment>
<dbReference type="SUPFAM" id="SSF63829">
    <property type="entry name" value="Calcium-dependent phosphotriesterase"/>
    <property type="match status" value="1"/>
</dbReference>
<dbReference type="CDD" id="cd00146">
    <property type="entry name" value="PKD"/>
    <property type="match status" value="1"/>
</dbReference>
<dbReference type="EC" id="2.7.13.3" evidence="2"/>
<dbReference type="CDD" id="cd00082">
    <property type="entry name" value="HisKA"/>
    <property type="match status" value="1"/>
</dbReference>